<accession>A0A9D1M6B9</accession>
<feature type="domain" description="3-keto-alpha-glucoside-1,2-lyase/3-keto-2-hydroxy-glucal hydratase" evidence="2">
    <location>
        <begin position="242"/>
        <end position="449"/>
    </location>
</feature>
<dbReference type="Pfam" id="PF06439">
    <property type="entry name" value="3keto-disac_hyd"/>
    <property type="match status" value="2"/>
</dbReference>
<evidence type="ECO:0000313" key="3">
    <source>
        <dbReference type="EMBL" id="HIU54718.1"/>
    </source>
</evidence>
<dbReference type="Proteomes" id="UP000824112">
    <property type="component" value="Unassembled WGS sequence"/>
</dbReference>
<dbReference type="InterPro" id="IPR010496">
    <property type="entry name" value="AL/BT2_dom"/>
</dbReference>
<dbReference type="EMBL" id="DVNA01000060">
    <property type="protein sequence ID" value="HIU54718.1"/>
    <property type="molecule type" value="Genomic_DNA"/>
</dbReference>
<organism evidence="3 4">
    <name type="scientific">Candidatus Gallibacteroides avistercoris</name>
    <dbReference type="NCBI Taxonomy" id="2840833"/>
    <lineage>
        <taxon>Bacteria</taxon>
        <taxon>Pseudomonadati</taxon>
        <taxon>Bacteroidota</taxon>
        <taxon>Bacteroidia</taxon>
        <taxon>Bacteroidales</taxon>
        <taxon>Bacteroidaceae</taxon>
        <taxon>Bacteroidaceae incertae sedis</taxon>
        <taxon>Candidatus Gallibacteroides</taxon>
    </lineage>
</organism>
<feature type="signal peptide" evidence="1">
    <location>
        <begin position="1"/>
        <end position="19"/>
    </location>
</feature>
<gene>
    <name evidence="3" type="ORF">IAB03_02790</name>
</gene>
<evidence type="ECO:0000259" key="2">
    <source>
        <dbReference type="Pfam" id="PF06439"/>
    </source>
</evidence>
<name>A0A9D1M6B9_9BACT</name>
<feature type="chain" id="PRO_5038559024" evidence="1">
    <location>
        <begin position="20"/>
        <end position="454"/>
    </location>
</feature>
<reference evidence="3" key="1">
    <citation type="submission" date="2020-10" db="EMBL/GenBank/DDBJ databases">
        <authorList>
            <person name="Gilroy R."/>
        </authorList>
    </citation>
    <scope>NUCLEOTIDE SEQUENCE</scope>
    <source>
        <strain evidence="3">CHK158-818</strain>
    </source>
</reference>
<dbReference type="GO" id="GO:0016787">
    <property type="term" value="F:hydrolase activity"/>
    <property type="evidence" value="ECO:0007669"/>
    <property type="project" value="InterPro"/>
</dbReference>
<sequence>MRKTFLLLLAAMFVTNSYAEEKWTSLFNGKNLRGWKVMNGKAEFKVINGVIVGTTKRNTPNTFLATTKNYGDFILELEFMVDNGLNSGIQFRSNSLKTYRNGTVHGYQFEIDPSDRAWTGGIYDEQRRGWLYDMENNPSAKTAYKPAEWNKVRIEAIGNNIRTYVNGIPCADIVDETTASGFIALQVHGIGSNGKEGQNVRFRNIRIMTEDLLVNSWNTPDKVIPQLNCMDNKLTEREEADGWKLLFDGKTSTGWRGAKMATFPTKGWIIEDGVLKISKSDGRESANAGDIVTVDKYSEFELVVDFLITEGANSGIKYYVDCDLNKGEGSAIGCEYQILDDEKHPDAKLGVKGNRTLASLYDLIPAIQNKPFKGVGTWNRARIVAKGNKIEHWLNGVLCVSYERNTQMWRALVAYSKYKNWPNFGEMEYGNILLQDHGDEVWFKNIKIKDLKNQ</sequence>
<comment type="caution">
    <text evidence="3">The sequence shown here is derived from an EMBL/GenBank/DDBJ whole genome shotgun (WGS) entry which is preliminary data.</text>
</comment>
<evidence type="ECO:0000313" key="4">
    <source>
        <dbReference type="Proteomes" id="UP000824112"/>
    </source>
</evidence>
<reference evidence="3" key="2">
    <citation type="journal article" date="2021" name="PeerJ">
        <title>Extensive microbial diversity within the chicken gut microbiome revealed by metagenomics and culture.</title>
        <authorList>
            <person name="Gilroy R."/>
            <person name="Ravi A."/>
            <person name="Getino M."/>
            <person name="Pursley I."/>
            <person name="Horton D.L."/>
            <person name="Alikhan N.F."/>
            <person name="Baker D."/>
            <person name="Gharbi K."/>
            <person name="Hall N."/>
            <person name="Watson M."/>
            <person name="Adriaenssens E.M."/>
            <person name="Foster-Nyarko E."/>
            <person name="Jarju S."/>
            <person name="Secka A."/>
            <person name="Antonio M."/>
            <person name="Oren A."/>
            <person name="Chaudhuri R.R."/>
            <person name="La Ragione R."/>
            <person name="Hildebrand F."/>
            <person name="Pallen M.J."/>
        </authorList>
    </citation>
    <scope>NUCLEOTIDE SEQUENCE</scope>
    <source>
        <strain evidence="3">CHK158-818</strain>
    </source>
</reference>
<proteinExistence type="predicted"/>
<dbReference type="Gene3D" id="2.60.120.560">
    <property type="entry name" value="Exo-inulinase, domain 1"/>
    <property type="match status" value="2"/>
</dbReference>
<protein>
    <submittedName>
        <fullName evidence="3">DUF1080 domain-containing protein</fullName>
    </submittedName>
</protein>
<keyword evidence="1" id="KW-0732">Signal</keyword>
<evidence type="ECO:0000256" key="1">
    <source>
        <dbReference type="SAM" id="SignalP"/>
    </source>
</evidence>
<feature type="domain" description="3-keto-alpha-glucoside-1,2-lyase/3-keto-2-hydroxy-glucal hydratase" evidence="2">
    <location>
        <begin position="22"/>
        <end position="207"/>
    </location>
</feature>
<dbReference type="AlphaFoldDB" id="A0A9D1M6B9"/>